<sequence length="137" mass="15797">MYVILKLHLTINRKYRNSPRRFGPEQPGLSEAFCSDIWKDQLNPQNGSDHHFDISLDLLGFVTKLSQCLILAYKSATPLVLRRGRPMPLSLSGETDIFKSRTAKEKRIRTDNPLVEIRLEGVGHLQLYVEKKSSYRQ</sequence>
<dbReference type="AlphaFoldDB" id="A0A0C2ML25"/>
<evidence type="ECO:0000313" key="1">
    <source>
        <dbReference type="EMBL" id="KII65055.1"/>
    </source>
</evidence>
<dbReference type="Proteomes" id="UP000031668">
    <property type="component" value="Unassembled WGS sequence"/>
</dbReference>
<dbReference type="EMBL" id="JWZT01004031">
    <property type="protein sequence ID" value="KII65055.1"/>
    <property type="molecule type" value="Genomic_DNA"/>
</dbReference>
<proteinExistence type="predicted"/>
<keyword evidence="2" id="KW-1185">Reference proteome</keyword>
<reference evidence="1 2" key="1">
    <citation type="journal article" date="2014" name="Genome Biol. Evol.">
        <title>The genome of the myxosporean Thelohanellus kitauei shows adaptations to nutrient acquisition within its fish host.</title>
        <authorList>
            <person name="Yang Y."/>
            <person name="Xiong J."/>
            <person name="Zhou Z."/>
            <person name="Huo F."/>
            <person name="Miao W."/>
            <person name="Ran C."/>
            <person name="Liu Y."/>
            <person name="Zhang J."/>
            <person name="Feng J."/>
            <person name="Wang M."/>
            <person name="Wang M."/>
            <person name="Wang L."/>
            <person name="Yao B."/>
        </authorList>
    </citation>
    <scope>NUCLEOTIDE SEQUENCE [LARGE SCALE GENOMIC DNA]</scope>
    <source>
        <strain evidence="1">Wuqing</strain>
    </source>
</reference>
<accession>A0A0C2ML25</accession>
<comment type="caution">
    <text evidence="1">The sequence shown here is derived from an EMBL/GenBank/DDBJ whole genome shotgun (WGS) entry which is preliminary data.</text>
</comment>
<evidence type="ECO:0000313" key="2">
    <source>
        <dbReference type="Proteomes" id="UP000031668"/>
    </source>
</evidence>
<organism evidence="1 2">
    <name type="scientific">Thelohanellus kitauei</name>
    <name type="common">Myxosporean</name>
    <dbReference type="NCBI Taxonomy" id="669202"/>
    <lineage>
        <taxon>Eukaryota</taxon>
        <taxon>Metazoa</taxon>
        <taxon>Cnidaria</taxon>
        <taxon>Myxozoa</taxon>
        <taxon>Myxosporea</taxon>
        <taxon>Bivalvulida</taxon>
        <taxon>Platysporina</taxon>
        <taxon>Myxobolidae</taxon>
        <taxon>Thelohanellus</taxon>
    </lineage>
</organism>
<gene>
    <name evidence="1" type="ORF">RF11_10776</name>
</gene>
<name>A0A0C2ML25_THEKT</name>
<protein>
    <submittedName>
        <fullName evidence="1">Uncharacterized protein</fullName>
    </submittedName>
</protein>